<reference evidence="1 2" key="1">
    <citation type="submission" date="2018-08" db="EMBL/GenBank/DDBJ databases">
        <title>A genome reference for cultivated species of the human gut microbiota.</title>
        <authorList>
            <person name="Zou Y."/>
            <person name="Xue W."/>
            <person name="Luo G."/>
        </authorList>
    </citation>
    <scope>NUCLEOTIDE SEQUENCE [LARGE SCALE GENOMIC DNA]</scope>
    <source>
        <strain evidence="1 2">OM05-15BH</strain>
    </source>
</reference>
<protein>
    <submittedName>
        <fullName evidence="1">Uncharacterized protein</fullName>
    </submittedName>
</protein>
<evidence type="ECO:0000313" key="1">
    <source>
        <dbReference type="EMBL" id="RGN37406.1"/>
    </source>
</evidence>
<name>A0A3E5BIK1_9BACE</name>
<sequence>MPEVLTLKIDKKMSDKLYCPKCDEEKEFIIKQVTLEVEGQPSEFAQTIQVICCSKCKLPIGSYTDNYYTEEEENTNS</sequence>
<proteinExistence type="predicted"/>
<dbReference type="AlphaFoldDB" id="A0A3E5BIK1"/>
<dbReference type="Proteomes" id="UP000260983">
    <property type="component" value="Unassembled WGS sequence"/>
</dbReference>
<accession>A0A3E5BIK1</accession>
<dbReference type="EMBL" id="QSUL01000004">
    <property type="protein sequence ID" value="RGN37406.1"/>
    <property type="molecule type" value="Genomic_DNA"/>
</dbReference>
<comment type="caution">
    <text evidence="1">The sequence shown here is derived from an EMBL/GenBank/DDBJ whole genome shotgun (WGS) entry which is preliminary data.</text>
</comment>
<organism evidence="1 2">
    <name type="scientific">Bacteroides oleiciplenus</name>
    <dbReference type="NCBI Taxonomy" id="626931"/>
    <lineage>
        <taxon>Bacteria</taxon>
        <taxon>Pseudomonadati</taxon>
        <taxon>Bacteroidota</taxon>
        <taxon>Bacteroidia</taxon>
        <taxon>Bacteroidales</taxon>
        <taxon>Bacteroidaceae</taxon>
        <taxon>Bacteroides</taxon>
    </lineage>
</organism>
<gene>
    <name evidence="1" type="ORF">DXB65_07865</name>
</gene>
<evidence type="ECO:0000313" key="2">
    <source>
        <dbReference type="Proteomes" id="UP000260983"/>
    </source>
</evidence>